<keyword evidence="5" id="KW-0812">Transmembrane</keyword>
<dbReference type="PRINTS" id="PR00420">
    <property type="entry name" value="RNGMNOXGNASE"/>
</dbReference>
<protein>
    <recommendedName>
        <fullName evidence="6">FAD-binding domain-containing protein</fullName>
    </recommendedName>
</protein>
<name>A0ABR2VQK4_9FUNG</name>
<sequence length="415" mass="46313">MNCWNDPINSRIIFEQLGIADQVDEISLPALGITACTASDKKVGGIPSVRHCAAWTGYGWNIVHREDLHKILLSLIPKDTIQYNKKVVAATEEESEVTVICEDTSVYRGDILIGADGVYSKVRESMFTILEKQGVLSRKDIKPAAISNVALLCLTELKEDVSSTFMTESDLELKMFRGTPYSTLTFPVYSGKMTTAVFLNATDWEPKDIQAFKNSDRSKIIESFSETLLDNRTSCGLTLREVIHLTKSERMTLVSIEEKLLKRWHTSRIVLIGDACHKFHPVLAAGGNQAFLDAVVLANCIHGMVDVTPETIQIAFKSYHSSRYWNSMVIYISSSMVGKLFLCQTWLQTVIGVILLSIPIFILDIVFKRLFCKDLPQAAFLPLIPPTGTVKPYPQKYSTPLDYDKPVVCSIEGTS</sequence>
<dbReference type="InterPro" id="IPR050562">
    <property type="entry name" value="FAD_mOase_fung"/>
</dbReference>
<keyword evidence="2" id="KW-0285">Flavoprotein</keyword>
<evidence type="ECO:0000256" key="4">
    <source>
        <dbReference type="ARBA" id="ARBA00023002"/>
    </source>
</evidence>
<dbReference type="PANTHER" id="PTHR47356:SF2">
    <property type="entry name" value="FAD-BINDING DOMAIN-CONTAINING PROTEIN-RELATED"/>
    <property type="match status" value="1"/>
</dbReference>
<keyword evidence="3" id="KW-0274">FAD</keyword>
<feature type="domain" description="FAD-binding" evidence="6">
    <location>
        <begin position="244"/>
        <end position="299"/>
    </location>
</feature>
<feature type="transmembrane region" description="Helical" evidence="5">
    <location>
        <begin position="346"/>
        <end position="367"/>
    </location>
</feature>
<accession>A0ABR2VQK4</accession>
<comment type="similarity">
    <text evidence="1">Belongs to the paxM FAD-dependent monooxygenase family.</text>
</comment>
<proteinExistence type="inferred from homology"/>
<evidence type="ECO:0000313" key="7">
    <source>
        <dbReference type="EMBL" id="KAK9693786.1"/>
    </source>
</evidence>
<keyword evidence="5" id="KW-0472">Membrane</keyword>
<dbReference type="InterPro" id="IPR036188">
    <property type="entry name" value="FAD/NAD-bd_sf"/>
</dbReference>
<reference evidence="7 8" key="1">
    <citation type="submission" date="2023-04" db="EMBL/GenBank/DDBJ databases">
        <title>Genome of Basidiobolus ranarum AG-B5.</title>
        <authorList>
            <person name="Stajich J.E."/>
            <person name="Carter-House D."/>
            <person name="Gryganskyi A."/>
        </authorList>
    </citation>
    <scope>NUCLEOTIDE SEQUENCE [LARGE SCALE GENOMIC DNA]</scope>
    <source>
        <strain evidence="7 8">AG-B5</strain>
    </source>
</reference>
<dbReference type="SUPFAM" id="SSF51905">
    <property type="entry name" value="FAD/NAD(P)-binding domain"/>
    <property type="match status" value="1"/>
</dbReference>
<evidence type="ECO:0000256" key="2">
    <source>
        <dbReference type="ARBA" id="ARBA00022630"/>
    </source>
</evidence>
<evidence type="ECO:0000256" key="5">
    <source>
        <dbReference type="SAM" id="Phobius"/>
    </source>
</evidence>
<organism evidence="7 8">
    <name type="scientific">Basidiobolus ranarum</name>
    <dbReference type="NCBI Taxonomy" id="34480"/>
    <lineage>
        <taxon>Eukaryota</taxon>
        <taxon>Fungi</taxon>
        <taxon>Fungi incertae sedis</taxon>
        <taxon>Zoopagomycota</taxon>
        <taxon>Entomophthoromycotina</taxon>
        <taxon>Basidiobolomycetes</taxon>
        <taxon>Basidiobolales</taxon>
        <taxon>Basidiobolaceae</taxon>
        <taxon>Basidiobolus</taxon>
    </lineage>
</organism>
<dbReference type="Proteomes" id="UP001479436">
    <property type="component" value="Unassembled WGS sequence"/>
</dbReference>
<dbReference type="Pfam" id="PF01494">
    <property type="entry name" value="FAD_binding_3"/>
    <property type="match status" value="1"/>
</dbReference>
<keyword evidence="4" id="KW-0560">Oxidoreductase</keyword>
<evidence type="ECO:0000256" key="1">
    <source>
        <dbReference type="ARBA" id="ARBA00007992"/>
    </source>
</evidence>
<dbReference type="InterPro" id="IPR002938">
    <property type="entry name" value="FAD-bd"/>
</dbReference>
<keyword evidence="5" id="KW-1133">Transmembrane helix</keyword>
<dbReference type="PANTHER" id="PTHR47356">
    <property type="entry name" value="FAD-DEPENDENT MONOOXYGENASE ASQG-RELATED"/>
    <property type="match status" value="1"/>
</dbReference>
<dbReference type="Gene3D" id="3.50.50.60">
    <property type="entry name" value="FAD/NAD(P)-binding domain"/>
    <property type="match status" value="1"/>
</dbReference>
<comment type="caution">
    <text evidence="7">The sequence shown here is derived from an EMBL/GenBank/DDBJ whole genome shotgun (WGS) entry which is preliminary data.</text>
</comment>
<evidence type="ECO:0000256" key="3">
    <source>
        <dbReference type="ARBA" id="ARBA00022827"/>
    </source>
</evidence>
<keyword evidence="8" id="KW-1185">Reference proteome</keyword>
<dbReference type="EMBL" id="JASJQH010008285">
    <property type="protein sequence ID" value="KAK9693786.1"/>
    <property type="molecule type" value="Genomic_DNA"/>
</dbReference>
<evidence type="ECO:0000259" key="6">
    <source>
        <dbReference type="Pfam" id="PF01494"/>
    </source>
</evidence>
<evidence type="ECO:0000313" key="8">
    <source>
        <dbReference type="Proteomes" id="UP001479436"/>
    </source>
</evidence>
<gene>
    <name evidence="7" type="ORF">K7432_013736</name>
</gene>